<protein>
    <recommendedName>
        <fullName evidence="5">PknH-like protein</fullName>
    </recommendedName>
</protein>
<dbReference type="PROSITE" id="PS51257">
    <property type="entry name" value="PROKAR_LIPOPROTEIN"/>
    <property type="match status" value="1"/>
</dbReference>
<dbReference type="AlphaFoldDB" id="A0A9X2VFW9"/>
<reference evidence="3" key="1">
    <citation type="submission" date="2022-08" db="EMBL/GenBank/DDBJ databases">
        <authorList>
            <person name="Tistechok S."/>
            <person name="Samborskyy M."/>
            <person name="Roman I."/>
        </authorList>
    </citation>
    <scope>NUCLEOTIDE SEQUENCE</scope>
    <source>
        <strain evidence="3">DSM 103496</strain>
    </source>
</reference>
<comment type="caution">
    <text evidence="3">The sequence shown here is derived from an EMBL/GenBank/DDBJ whole genome shotgun (WGS) entry which is preliminary data.</text>
</comment>
<feature type="region of interest" description="Disordered" evidence="1">
    <location>
        <begin position="107"/>
        <end position="127"/>
    </location>
</feature>
<keyword evidence="4" id="KW-1185">Reference proteome</keyword>
<proteinExistence type="predicted"/>
<keyword evidence="2" id="KW-0732">Signal</keyword>
<evidence type="ECO:0000313" key="4">
    <source>
        <dbReference type="Proteomes" id="UP001141259"/>
    </source>
</evidence>
<dbReference type="RefSeq" id="WP_259621380.1">
    <property type="nucleotide sequence ID" value="NZ_JANYMP010000001.1"/>
</dbReference>
<evidence type="ECO:0008006" key="5">
    <source>
        <dbReference type="Google" id="ProtNLM"/>
    </source>
</evidence>
<evidence type="ECO:0000313" key="3">
    <source>
        <dbReference type="EMBL" id="MCS7475881.1"/>
    </source>
</evidence>
<dbReference type="Proteomes" id="UP001141259">
    <property type="component" value="Unassembled WGS sequence"/>
</dbReference>
<dbReference type="EMBL" id="JANYMP010000001">
    <property type="protein sequence ID" value="MCS7475881.1"/>
    <property type="molecule type" value="Genomic_DNA"/>
</dbReference>
<evidence type="ECO:0000256" key="1">
    <source>
        <dbReference type="SAM" id="MobiDB-lite"/>
    </source>
</evidence>
<name>A0A9X2VFW9_9PSEU</name>
<feature type="chain" id="PRO_5040741927" description="PknH-like protein" evidence="2">
    <location>
        <begin position="22"/>
        <end position="271"/>
    </location>
</feature>
<sequence>MLVRHAAALAAVLAVACCAPAPDEEPTPVLVASADLRLPLDEYLLSPGQLRELGRARVAMTRECMRGAGFDFPPAEERVDVGLTSWNERRYGITDEALAAVDGYGLGARDPAARPSTPRPEPTPEQRAALEGADGCIERVEAGQGRDEPSGVDRELPLRLANESFTRSRGAPRVRAVVEAWSECVRARGFDSTDPLALASDDRFAGPVTPAEVAAATADVECKRSTNLVGTWFAEERSIQRDLVAANRAALASVREANAADVDRARRALGP</sequence>
<accession>A0A9X2VFW9</accession>
<organism evidence="3 4">
    <name type="scientific">Umezawaea endophytica</name>
    <dbReference type="NCBI Taxonomy" id="1654476"/>
    <lineage>
        <taxon>Bacteria</taxon>
        <taxon>Bacillati</taxon>
        <taxon>Actinomycetota</taxon>
        <taxon>Actinomycetes</taxon>
        <taxon>Pseudonocardiales</taxon>
        <taxon>Pseudonocardiaceae</taxon>
        <taxon>Umezawaea</taxon>
    </lineage>
</organism>
<feature type="signal peptide" evidence="2">
    <location>
        <begin position="1"/>
        <end position="21"/>
    </location>
</feature>
<evidence type="ECO:0000256" key="2">
    <source>
        <dbReference type="SAM" id="SignalP"/>
    </source>
</evidence>
<gene>
    <name evidence="3" type="ORF">NZH93_03370</name>
</gene>